<evidence type="ECO:0000313" key="2">
    <source>
        <dbReference type="EMBL" id="GLS45917.1"/>
    </source>
</evidence>
<accession>A0ABQ6DCL7</accession>
<sequence length="274" mass="29385">MRSENDCCDGERRPDNPCRDNAKLDLVMLTSLLSIIGFTKAPPPRPPSRRRVAPVSKPVVAAPAPRLTDDERSAMQERLAARAEEAAAQRQADADRRFAVAVRRVVRHHSGNRVLSPEELAAAEAGVGAETLEYLRACRLAGIQTPILGDDRITDRVRTAAYRADLLARAQTDAEGWDRAWVALLKAQADARRVGDPEPAGLVIPGDVQNLIAKLHADRLARLTRRQGGQAGQGGTAASTIPGAVVPPKGPTDGRKDGPEDDEPEPVAPAGPKR</sequence>
<name>A0ABQ6DCL7_9HYPH</name>
<proteinExistence type="predicted"/>
<evidence type="ECO:0000256" key="1">
    <source>
        <dbReference type="SAM" id="MobiDB-lite"/>
    </source>
</evidence>
<evidence type="ECO:0000313" key="3">
    <source>
        <dbReference type="Proteomes" id="UP001156881"/>
    </source>
</evidence>
<feature type="compositionally biased region" description="Low complexity" evidence="1">
    <location>
        <begin position="53"/>
        <end position="62"/>
    </location>
</feature>
<comment type="caution">
    <text evidence="2">The sequence shown here is derived from an EMBL/GenBank/DDBJ whole genome shotgun (WGS) entry which is preliminary data.</text>
</comment>
<dbReference type="EMBL" id="BSPG01000030">
    <property type="protein sequence ID" value="GLS45917.1"/>
    <property type="molecule type" value="Genomic_DNA"/>
</dbReference>
<protein>
    <submittedName>
        <fullName evidence="2">Uncharacterized protein</fullName>
    </submittedName>
</protein>
<reference evidence="3" key="1">
    <citation type="journal article" date="2019" name="Int. J. Syst. Evol. Microbiol.">
        <title>The Global Catalogue of Microorganisms (GCM) 10K type strain sequencing project: providing services to taxonomists for standard genome sequencing and annotation.</title>
        <authorList>
            <consortium name="The Broad Institute Genomics Platform"/>
            <consortium name="The Broad Institute Genome Sequencing Center for Infectious Disease"/>
            <person name="Wu L."/>
            <person name="Ma J."/>
        </authorList>
    </citation>
    <scope>NUCLEOTIDE SEQUENCE [LARGE SCALE GENOMIC DNA]</scope>
    <source>
        <strain evidence="3">NBRC 107710</strain>
    </source>
</reference>
<keyword evidence="3" id="KW-1185">Reference proteome</keyword>
<organism evidence="2 3">
    <name type="scientific">Methylobacterium brachythecii</name>
    <dbReference type="NCBI Taxonomy" id="1176177"/>
    <lineage>
        <taxon>Bacteria</taxon>
        <taxon>Pseudomonadati</taxon>
        <taxon>Pseudomonadota</taxon>
        <taxon>Alphaproteobacteria</taxon>
        <taxon>Hyphomicrobiales</taxon>
        <taxon>Methylobacteriaceae</taxon>
        <taxon>Methylobacterium</taxon>
    </lineage>
</organism>
<dbReference type="Proteomes" id="UP001156881">
    <property type="component" value="Unassembled WGS sequence"/>
</dbReference>
<feature type="region of interest" description="Disordered" evidence="1">
    <location>
        <begin position="226"/>
        <end position="274"/>
    </location>
</feature>
<gene>
    <name evidence="2" type="ORF">GCM10007884_39080</name>
</gene>
<feature type="region of interest" description="Disordered" evidence="1">
    <location>
        <begin position="39"/>
        <end position="62"/>
    </location>
</feature>